<organism evidence="1 2">
    <name type="scientific">Lysinibacillus piscis</name>
    <dbReference type="NCBI Taxonomy" id="2518931"/>
    <lineage>
        <taxon>Bacteria</taxon>
        <taxon>Bacillati</taxon>
        <taxon>Bacillota</taxon>
        <taxon>Bacilli</taxon>
        <taxon>Bacillales</taxon>
        <taxon>Bacillaceae</taxon>
        <taxon>Lysinibacillus</taxon>
    </lineage>
</organism>
<name>A0ABQ5NMP7_9BACI</name>
<dbReference type="RefSeq" id="WP_264989109.1">
    <property type="nucleotide sequence ID" value="NZ_BRZA01000002.1"/>
</dbReference>
<gene>
    <name evidence="1" type="ORF">LYSBPC_25030</name>
</gene>
<accession>A0ABQ5NMP7</accession>
<keyword evidence="2" id="KW-1185">Reference proteome</keyword>
<reference evidence="1" key="1">
    <citation type="submission" date="2022-08" db="EMBL/GenBank/DDBJ databases">
        <title>Draft genome sequence of Lysinibacillus sp. strain KH24.</title>
        <authorList>
            <person name="Kanbe H."/>
            <person name="Itoh H."/>
        </authorList>
    </citation>
    <scope>NUCLEOTIDE SEQUENCE</scope>
    <source>
        <strain evidence="1">KH24</strain>
    </source>
</reference>
<sequence>MYWLNLHIRDVGATTRCYESLDVININALVLGIAKKHGVSGEMYVTFAVRHRGRFIAGHRYGVNVSADYGESQAVS</sequence>
<dbReference type="EMBL" id="BRZA01000002">
    <property type="protein sequence ID" value="GLC89376.1"/>
    <property type="molecule type" value="Genomic_DNA"/>
</dbReference>
<evidence type="ECO:0000313" key="1">
    <source>
        <dbReference type="EMBL" id="GLC89376.1"/>
    </source>
</evidence>
<evidence type="ECO:0000313" key="2">
    <source>
        <dbReference type="Proteomes" id="UP001065593"/>
    </source>
</evidence>
<dbReference type="Proteomes" id="UP001065593">
    <property type="component" value="Unassembled WGS sequence"/>
</dbReference>
<protein>
    <submittedName>
        <fullName evidence="1">Uncharacterized protein</fullName>
    </submittedName>
</protein>
<proteinExistence type="predicted"/>
<comment type="caution">
    <text evidence="1">The sequence shown here is derived from an EMBL/GenBank/DDBJ whole genome shotgun (WGS) entry which is preliminary data.</text>
</comment>